<evidence type="ECO:0008006" key="3">
    <source>
        <dbReference type="Google" id="ProtNLM"/>
    </source>
</evidence>
<sequence length="204" mass="23114">MTTAGNQTKLAQFDEFFSINYDFHINASVIELAQLPTYPQFIENMPAPFKIASEVNSIDQNALRPLQAAPGVANQLMEYLNHQAKKMDFLIGYILSQQNEASMRFQAIKFGGGGIIFKAKNPKTFSTSDFIELKLFFSDDNTALYCIGEIVNSELIDGESQHKVIFHHIREEDQEALVRNSLHQQSKQLQALAQQRNQAKKTEL</sequence>
<evidence type="ECO:0000313" key="1">
    <source>
        <dbReference type="EMBL" id="ASP46757.1"/>
    </source>
</evidence>
<keyword evidence="2" id="KW-1185">Reference proteome</keyword>
<protein>
    <recommendedName>
        <fullName evidence="3">PilZ domain-containing protein</fullName>
    </recommendedName>
</protein>
<reference evidence="1 2" key="1">
    <citation type="submission" date="2017-08" db="EMBL/GenBank/DDBJ databases">
        <title>Complete genome of Colwellia sp. NB097-1, a psychrophile bacterium ioslated from Bering Sea.</title>
        <authorList>
            <person name="Chen X."/>
        </authorList>
    </citation>
    <scope>NUCLEOTIDE SEQUENCE [LARGE SCALE GENOMIC DNA]</scope>
    <source>
        <strain evidence="1 2">NB097-1</strain>
    </source>
</reference>
<name>A0A222G4B1_9GAMM</name>
<dbReference type="AlphaFoldDB" id="A0A222G4B1"/>
<proteinExistence type="predicted"/>
<dbReference type="KEGG" id="cber:B5D82_02540"/>
<dbReference type="OrthoDB" id="5890620at2"/>
<dbReference type="EMBL" id="CP020465">
    <property type="protein sequence ID" value="ASP46757.1"/>
    <property type="molecule type" value="Genomic_DNA"/>
</dbReference>
<gene>
    <name evidence="1" type="ORF">B5D82_02540</name>
</gene>
<evidence type="ECO:0000313" key="2">
    <source>
        <dbReference type="Proteomes" id="UP000202259"/>
    </source>
</evidence>
<dbReference type="RefSeq" id="WP_081148967.1">
    <property type="nucleotide sequence ID" value="NZ_CP020465.1"/>
</dbReference>
<accession>A0A222G4B1</accession>
<organism evidence="1 2">
    <name type="scientific">Cognaticolwellia beringensis</name>
    <dbReference type="NCBI Taxonomy" id="1967665"/>
    <lineage>
        <taxon>Bacteria</taxon>
        <taxon>Pseudomonadati</taxon>
        <taxon>Pseudomonadota</taxon>
        <taxon>Gammaproteobacteria</taxon>
        <taxon>Alteromonadales</taxon>
        <taxon>Colwelliaceae</taxon>
        <taxon>Cognaticolwellia</taxon>
    </lineage>
</organism>
<dbReference type="Proteomes" id="UP000202259">
    <property type="component" value="Chromosome"/>
</dbReference>